<protein>
    <submittedName>
        <fullName evidence="2">Uncharacterized protein</fullName>
    </submittedName>
</protein>
<evidence type="ECO:0000256" key="1">
    <source>
        <dbReference type="SAM" id="Phobius"/>
    </source>
</evidence>
<comment type="caution">
    <text evidence="2">The sequence shown here is derived from an EMBL/GenBank/DDBJ whole genome shotgun (WGS) entry which is preliminary data.</text>
</comment>
<keyword evidence="3" id="KW-1185">Reference proteome</keyword>
<dbReference type="Gramene" id="mRNA:HanXRQr2_Chr08g0344111">
    <property type="protein sequence ID" value="CDS:HanXRQr2_Chr08g0344111.1"/>
    <property type="gene ID" value="HanXRQr2_Chr08g0344111"/>
</dbReference>
<dbReference type="Proteomes" id="UP000215914">
    <property type="component" value="Unassembled WGS sequence"/>
</dbReference>
<evidence type="ECO:0000313" key="2">
    <source>
        <dbReference type="EMBL" id="KAF5795811.1"/>
    </source>
</evidence>
<sequence length="95" mass="10411">MGYGVMGYFYHFVPAKKARAMEGATPAMSGRARRENSAKTMVSDQISQAVLSTSNLIRIMLQASPSQAFLSLRLLYFGGIPISSFLIFSTDLLNL</sequence>
<dbReference type="AlphaFoldDB" id="A0A9K3IFW3"/>
<accession>A0A9K3IFW3</accession>
<keyword evidence="1" id="KW-0812">Transmembrane</keyword>
<proteinExistence type="predicted"/>
<keyword evidence="1" id="KW-1133">Transmembrane helix</keyword>
<name>A0A9K3IFW3_HELAN</name>
<evidence type="ECO:0000313" key="3">
    <source>
        <dbReference type="Proteomes" id="UP000215914"/>
    </source>
</evidence>
<dbReference type="EMBL" id="MNCJ02000323">
    <property type="protein sequence ID" value="KAF5795811.1"/>
    <property type="molecule type" value="Genomic_DNA"/>
</dbReference>
<organism evidence="2 3">
    <name type="scientific">Helianthus annuus</name>
    <name type="common">Common sunflower</name>
    <dbReference type="NCBI Taxonomy" id="4232"/>
    <lineage>
        <taxon>Eukaryota</taxon>
        <taxon>Viridiplantae</taxon>
        <taxon>Streptophyta</taxon>
        <taxon>Embryophyta</taxon>
        <taxon>Tracheophyta</taxon>
        <taxon>Spermatophyta</taxon>
        <taxon>Magnoliopsida</taxon>
        <taxon>eudicotyledons</taxon>
        <taxon>Gunneridae</taxon>
        <taxon>Pentapetalae</taxon>
        <taxon>asterids</taxon>
        <taxon>campanulids</taxon>
        <taxon>Asterales</taxon>
        <taxon>Asteraceae</taxon>
        <taxon>Asteroideae</taxon>
        <taxon>Heliantheae alliance</taxon>
        <taxon>Heliantheae</taxon>
        <taxon>Helianthus</taxon>
    </lineage>
</organism>
<keyword evidence="1" id="KW-0472">Membrane</keyword>
<gene>
    <name evidence="2" type="ORF">HanXRQr2_Chr08g0344111</name>
</gene>
<reference evidence="2" key="1">
    <citation type="journal article" date="2017" name="Nature">
        <title>The sunflower genome provides insights into oil metabolism, flowering and Asterid evolution.</title>
        <authorList>
            <person name="Badouin H."/>
            <person name="Gouzy J."/>
            <person name="Grassa C.J."/>
            <person name="Murat F."/>
            <person name="Staton S.E."/>
            <person name="Cottret L."/>
            <person name="Lelandais-Briere C."/>
            <person name="Owens G.L."/>
            <person name="Carrere S."/>
            <person name="Mayjonade B."/>
            <person name="Legrand L."/>
            <person name="Gill N."/>
            <person name="Kane N.C."/>
            <person name="Bowers J.E."/>
            <person name="Hubner S."/>
            <person name="Bellec A."/>
            <person name="Berard A."/>
            <person name="Berges H."/>
            <person name="Blanchet N."/>
            <person name="Boniface M.C."/>
            <person name="Brunel D."/>
            <person name="Catrice O."/>
            <person name="Chaidir N."/>
            <person name="Claudel C."/>
            <person name="Donnadieu C."/>
            <person name="Faraut T."/>
            <person name="Fievet G."/>
            <person name="Helmstetter N."/>
            <person name="King M."/>
            <person name="Knapp S.J."/>
            <person name="Lai Z."/>
            <person name="Le Paslier M.C."/>
            <person name="Lippi Y."/>
            <person name="Lorenzon L."/>
            <person name="Mandel J.R."/>
            <person name="Marage G."/>
            <person name="Marchand G."/>
            <person name="Marquand E."/>
            <person name="Bret-Mestries E."/>
            <person name="Morien E."/>
            <person name="Nambeesan S."/>
            <person name="Nguyen T."/>
            <person name="Pegot-Espagnet P."/>
            <person name="Pouilly N."/>
            <person name="Raftis F."/>
            <person name="Sallet E."/>
            <person name="Schiex T."/>
            <person name="Thomas J."/>
            <person name="Vandecasteele C."/>
            <person name="Vares D."/>
            <person name="Vear F."/>
            <person name="Vautrin S."/>
            <person name="Crespi M."/>
            <person name="Mangin B."/>
            <person name="Burke J.M."/>
            <person name="Salse J."/>
            <person name="Munos S."/>
            <person name="Vincourt P."/>
            <person name="Rieseberg L.H."/>
            <person name="Langlade N.B."/>
        </authorList>
    </citation>
    <scope>NUCLEOTIDE SEQUENCE</scope>
    <source>
        <tissue evidence="2">Leaves</tissue>
    </source>
</reference>
<feature type="transmembrane region" description="Helical" evidence="1">
    <location>
        <begin position="68"/>
        <end position="88"/>
    </location>
</feature>
<reference evidence="2" key="2">
    <citation type="submission" date="2020-06" db="EMBL/GenBank/DDBJ databases">
        <title>Helianthus annuus Genome sequencing and assembly Release 2.</title>
        <authorList>
            <person name="Gouzy J."/>
            <person name="Langlade N."/>
            <person name="Munos S."/>
        </authorList>
    </citation>
    <scope>NUCLEOTIDE SEQUENCE</scope>
    <source>
        <tissue evidence="2">Leaves</tissue>
    </source>
</reference>